<accession>A0A3R8T1I1</accession>
<reference evidence="1 2" key="1">
    <citation type="submission" date="2018-12" db="EMBL/GenBank/DDBJ databases">
        <title>The whole draft genome of Aquabacterium sp. SJQ9.</title>
        <authorList>
            <person name="Sun L."/>
            <person name="Gao X."/>
            <person name="Chen W."/>
            <person name="Huang K."/>
        </authorList>
    </citation>
    <scope>NUCLEOTIDE SEQUENCE [LARGE SCALE GENOMIC DNA]</scope>
    <source>
        <strain evidence="1 2">SJQ9</strain>
    </source>
</reference>
<name>A0A3R8T1I1_9BURK</name>
<proteinExistence type="predicted"/>
<evidence type="ECO:0000313" key="1">
    <source>
        <dbReference type="EMBL" id="RRR99937.1"/>
    </source>
</evidence>
<comment type="caution">
    <text evidence="1">The sequence shown here is derived from an EMBL/GenBank/DDBJ whole genome shotgun (WGS) entry which is preliminary data.</text>
</comment>
<dbReference type="GO" id="GO:0016757">
    <property type="term" value="F:glycosyltransferase activity"/>
    <property type="evidence" value="ECO:0007669"/>
    <property type="project" value="TreeGrafter"/>
</dbReference>
<dbReference type="AlphaFoldDB" id="A0A3R8T1I1"/>
<dbReference type="InterPro" id="IPR050194">
    <property type="entry name" value="Glycosyltransferase_grp1"/>
</dbReference>
<sequence length="387" mass="44447">MKNIVLMQYRLFHYRMGLFNMLRDRAREAGLNIILVVGNPYSRELAKNDEGHLDWAHKVKNLYFPIGEKKDLCWQPVPKEHQAADLIVFMQENRLLSNYYWILKRYFFNGPKVAYWGHGRDFQTRAPGGLREKWKNTTLRWVDWWFAYTDISKNEVISANFPEARITVLNNAIDVKSLRRDWTNALPSDVERVKAECNLRENSFVGLFCGSLYSDKKLELLLESIKLVHARNPNFRMIIVGDGPDRPWLEEAINPYDWIKWVGAKRGAEKALYFGVADIVLNPGLVGLHVLDALSMGLPMITTLTAQHSPEISYLEAGKNGQLTAENARSYSDAIIELMENPHLLKVMSDYAYISANKYTLENMVENFVSGMCKAVGLAPPLSKEQQ</sequence>
<gene>
    <name evidence="1" type="ORF">EIP75_23450</name>
</gene>
<dbReference type="RefSeq" id="WP_125245613.1">
    <property type="nucleotide sequence ID" value="NZ_RSED01000039.1"/>
</dbReference>
<keyword evidence="1" id="KW-0808">Transferase</keyword>
<dbReference type="SUPFAM" id="SSF53756">
    <property type="entry name" value="UDP-Glycosyltransferase/glycogen phosphorylase"/>
    <property type="match status" value="1"/>
</dbReference>
<dbReference type="Gene3D" id="3.40.50.2000">
    <property type="entry name" value="Glycogen Phosphorylase B"/>
    <property type="match status" value="2"/>
</dbReference>
<dbReference type="PANTHER" id="PTHR45947:SF3">
    <property type="entry name" value="SULFOQUINOVOSYL TRANSFERASE SQD2"/>
    <property type="match status" value="1"/>
</dbReference>
<dbReference type="PANTHER" id="PTHR45947">
    <property type="entry name" value="SULFOQUINOVOSYL TRANSFERASE SQD2"/>
    <property type="match status" value="1"/>
</dbReference>
<dbReference type="Proteomes" id="UP000269265">
    <property type="component" value="Unassembled WGS sequence"/>
</dbReference>
<evidence type="ECO:0000313" key="2">
    <source>
        <dbReference type="Proteomes" id="UP000269265"/>
    </source>
</evidence>
<dbReference type="Pfam" id="PF13692">
    <property type="entry name" value="Glyco_trans_1_4"/>
    <property type="match status" value="1"/>
</dbReference>
<protein>
    <submittedName>
        <fullName evidence="1">Glycosyltransferase</fullName>
    </submittedName>
</protein>
<dbReference type="OrthoDB" id="9787293at2"/>
<keyword evidence="2" id="KW-1185">Reference proteome</keyword>
<organism evidence="1 2">
    <name type="scientific">Aquabacterium soli</name>
    <dbReference type="NCBI Taxonomy" id="2493092"/>
    <lineage>
        <taxon>Bacteria</taxon>
        <taxon>Pseudomonadati</taxon>
        <taxon>Pseudomonadota</taxon>
        <taxon>Betaproteobacteria</taxon>
        <taxon>Burkholderiales</taxon>
        <taxon>Aquabacterium</taxon>
    </lineage>
</organism>
<dbReference type="EMBL" id="RSED01000039">
    <property type="protein sequence ID" value="RRR99937.1"/>
    <property type="molecule type" value="Genomic_DNA"/>
</dbReference>
<dbReference type="CDD" id="cd03801">
    <property type="entry name" value="GT4_PimA-like"/>
    <property type="match status" value="1"/>
</dbReference>